<organism evidence="2 3">
    <name type="scientific">Microcebus murinus</name>
    <name type="common">Gray mouse lemur</name>
    <name type="synonym">Lemur murinus</name>
    <dbReference type="NCBI Taxonomy" id="30608"/>
    <lineage>
        <taxon>Eukaryota</taxon>
        <taxon>Metazoa</taxon>
        <taxon>Chordata</taxon>
        <taxon>Craniata</taxon>
        <taxon>Vertebrata</taxon>
        <taxon>Euteleostomi</taxon>
        <taxon>Mammalia</taxon>
        <taxon>Eutheria</taxon>
        <taxon>Euarchontoglires</taxon>
        <taxon>Primates</taxon>
        <taxon>Strepsirrhini</taxon>
        <taxon>Lemuriformes</taxon>
        <taxon>Cheirogaleidae</taxon>
        <taxon>Microcebus</taxon>
    </lineage>
</organism>
<feature type="compositionally biased region" description="Low complexity" evidence="1">
    <location>
        <begin position="113"/>
        <end position="126"/>
    </location>
</feature>
<feature type="region of interest" description="Disordered" evidence="1">
    <location>
        <begin position="29"/>
        <end position="126"/>
    </location>
</feature>
<dbReference type="GeneTree" id="ENSGT00940000154630"/>
<dbReference type="Ensembl" id="ENSMICT00000053149.2">
    <property type="protein sequence ID" value="ENSMICP00000028391.1"/>
    <property type="gene ID" value="ENSMICG00000008700.3"/>
</dbReference>
<accession>A0A8C5VXP8</accession>
<reference evidence="2" key="1">
    <citation type="submission" date="2016-12" db="EMBL/GenBank/DDBJ databases">
        <title>Mouse lemur reference genome and diversity panel.</title>
        <authorList>
            <person name="Harris R."/>
            <person name="Larsen P."/>
            <person name="Liu Y."/>
            <person name="Hughes D.S."/>
            <person name="Murali S."/>
            <person name="Raveendran M."/>
            <person name="Korchina V."/>
            <person name="Wang M."/>
            <person name="Jhangiani S."/>
            <person name="Bandaranaike D."/>
            <person name="Bellair M."/>
            <person name="Blankenburg K."/>
            <person name="Chao H."/>
            <person name="Dahdouli M."/>
            <person name="Dinh H."/>
            <person name="Doddapaneni H."/>
            <person name="English A."/>
            <person name="Firestine M."/>
            <person name="Gnanaolivu R."/>
            <person name="Gross S."/>
            <person name="Hernandez B."/>
            <person name="Javaid M."/>
            <person name="Jayaseelan J."/>
            <person name="Jones J."/>
            <person name="Khan Z."/>
            <person name="Kovar C."/>
            <person name="Kurapati P."/>
            <person name="Le B."/>
            <person name="Lee S."/>
            <person name="Li M."/>
            <person name="Mathew T."/>
            <person name="Narasimhan A."/>
            <person name="Ngo D."/>
            <person name="Nguyen L."/>
            <person name="Okwuonu G."/>
            <person name="Ongeri F."/>
            <person name="Osuji N."/>
            <person name="Pu L.-L."/>
            <person name="Puazo M."/>
            <person name="Quiroz J."/>
            <person name="Raj R."/>
            <person name="Rajbhandari K."/>
            <person name="Reid J.G."/>
            <person name="Santibanez J."/>
            <person name="Sexton D."/>
            <person name="Skinner E."/>
            <person name="Vee V."/>
            <person name="Weissenberger G."/>
            <person name="Wu Y."/>
            <person name="Xin Y."/>
            <person name="Han Y."/>
            <person name="Campbell C."/>
            <person name="Brown A."/>
            <person name="Sullivan B."/>
            <person name="Shelton J."/>
            <person name="Brown S."/>
            <person name="Dudchenko O."/>
            <person name="Machol I."/>
            <person name="Durand N."/>
            <person name="Shamim M."/>
            <person name="Lieberman A."/>
            <person name="Muzny D.M."/>
            <person name="Richards S."/>
            <person name="Yoder A."/>
            <person name="Worley K.C."/>
            <person name="Rogers J."/>
            <person name="Gibbs R.A."/>
        </authorList>
    </citation>
    <scope>NUCLEOTIDE SEQUENCE [LARGE SCALE GENOMIC DNA]</scope>
</reference>
<reference evidence="2" key="2">
    <citation type="submission" date="2025-08" db="UniProtKB">
        <authorList>
            <consortium name="Ensembl"/>
        </authorList>
    </citation>
    <scope>IDENTIFICATION</scope>
</reference>
<feature type="compositionally biased region" description="Polar residues" evidence="1">
    <location>
        <begin position="58"/>
        <end position="87"/>
    </location>
</feature>
<evidence type="ECO:0000313" key="2">
    <source>
        <dbReference type="Ensembl" id="ENSMICP00000028391.1"/>
    </source>
</evidence>
<feature type="compositionally biased region" description="Polar residues" evidence="1">
    <location>
        <begin position="38"/>
        <end position="48"/>
    </location>
</feature>
<gene>
    <name evidence="2" type="primary">SPMAP2</name>
</gene>
<dbReference type="EMBL" id="ABDC03027990">
    <property type="status" value="NOT_ANNOTATED_CDS"/>
    <property type="molecule type" value="Genomic_DNA"/>
</dbReference>
<dbReference type="AlphaFoldDB" id="A0A8C5VXP8"/>
<evidence type="ECO:0000313" key="3">
    <source>
        <dbReference type="Proteomes" id="UP000694394"/>
    </source>
</evidence>
<reference evidence="2" key="3">
    <citation type="submission" date="2025-09" db="UniProtKB">
        <authorList>
            <consortium name="Ensembl"/>
        </authorList>
    </citation>
    <scope>IDENTIFICATION</scope>
</reference>
<evidence type="ECO:0000256" key="1">
    <source>
        <dbReference type="SAM" id="MobiDB-lite"/>
    </source>
</evidence>
<protein>
    <submittedName>
        <fullName evidence="2">Sperm microtubule associated protein 2</fullName>
    </submittedName>
</protein>
<proteinExistence type="predicted"/>
<keyword evidence="3" id="KW-1185">Reference proteome</keyword>
<sequence length="126" mass="14067">KVRKRKRLSELAKPKTNWQVVKDRCPRCPGLHRRRSPVNGSSGCHSPGSQPPCWKSGTLCQSPGHTPQTTTVSSTWPRPKSSRTSAFLTEILMPPRRRWPVPGSSRWLSPKCARSSTRATTPSRSP</sequence>
<dbReference type="Proteomes" id="UP000694394">
    <property type="component" value="Chromosome 24"/>
</dbReference>
<name>A0A8C5VXP8_MICMU</name>